<dbReference type="SUPFAM" id="SSF74853">
    <property type="entry name" value="Lamin A/C globular tail domain"/>
    <property type="match status" value="1"/>
</dbReference>
<dbReference type="InterPro" id="IPR001322">
    <property type="entry name" value="Lamin_tail_dom"/>
</dbReference>
<dbReference type="Proteomes" id="UP001501725">
    <property type="component" value="Unassembled WGS sequence"/>
</dbReference>
<dbReference type="Gene3D" id="2.60.40.1220">
    <property type="match status" value="1"/>
</dbReference>
<comment type="caution">
    <text evidence="5">The sequence shown here is derived from an EMBL/GenBank/DDBJ whole genome shotgun (WGS) entry which is preliminary data.</text>
</comment>
<dbReference type="PROSITE" id="PS51841">
    <property type="entry name" value="LTD"/>
    <property type="match status" value="1"/>
</dbReference>
<dbReference type="Pfam" id="PF13205">
    <property type="entry name" value="Big_5"/>
    <property type="match status" value="1"/>
</dbReference>
<dbReference type="InterPro" id="IPR036415">
    <property type="entry name" value="Lamin_tail_dom_sf"/>
</dbReference>
<protein>
    <submittedName>
        <fullName evidence="5">Lamin tail domain-containing protein</fullName>
    </submittedName>
</protein>
<evidence type="ECO:0000256" key="2">
    <source>
        <dbReference type="SAM" id="MobiDB-lite"/>
    </source>
</evidence>
<feature type="chain" id="PRO_5046887394" evidence="3">
    <location>
        <begin position="21"/>
        <end position="861"/>
    </location>
</feature>
<evidence type="ECO:0000259" key="4">
    <source>
        <dbReference type="PROSITE" id="PS51841"/>
    </source>
</evidence>
<keyword evidence="6" id="KW-1185">Reference proteome</keyword>
<gene>
    <name evidence="5" type="ORF">GCM10023184_42570</name>
</gene>
<sequence>MRILFSLLLLAQLPAAAQQADDFNDGDLTSGTAWTATPAAWTVNSNGQLQSAATTPNSSFAIAAPNALASGAQWDLWLRLAFNPSSQNYVDVWLLSATAQPDDPANRGYFVRIGGAADELALYRKDAGAPVKIIDGVDGQLDRPDNELHLRVLRTAAGGFRLQRSNGGAFVTEGTATDSTYTGSAWFAIAVRQSTASFFGKHYFDDLRIAPYVPDLDPPELARVVAIADTLVDVYFSEPVDPAGARNPANYSVNEGVGAPLSATGDASDGALLHLRFAGALPQGRTLLLTARRIRDEAGNELVQDTDSFVWYVPRRNDVVISEVMADPSPPQALPAVEYVELRNRSPFPVPLRGWQLASGSNRSGPLPDLVLAPDSFLIVCAPAAAASLLRFGRVAAPASFPALGNDGDTLGLVNAAGAVVHSLVYTKSDYGSAVKQEGGWSLELVDATQPCRTRGNWKASRNPEGGTPARRNSVEEALPGSVFPQLLRSYVADSATLVLLFSDGLDSAAAVQAQYGLSNGVQVLTVGCRPPLFREVWCRLAVPLPQGAQGTVQATGLATCTGAVPAGATTRFGRPVLPDTGFLVFNELLFAPTPAGAEFVELLHRGALPVDAGQLYLATRAPSGSLGAPMRLSDDPFTLYPGDHLVISEDAAGVQRGHFVAQEGLLLELKGMPALPDGGGTLVLLNSAGTILDEVRYAPDWHFALVQDPHGVSLERIRPGGPTQDAGNWHSAARTAGYGTPTARNSQYAPEGNEEAGAVTVRPAVFSPDHDGHDDLAFIDYRLERGGYVANCSIFDASGRPVRALLRNGLLGPQGTWSWDGLDDAGRKLPVGVYIIFTELFALDGTKQRFKKTVVLARRL</sequence>
<evidence type="ECO:0000313" key="5">
    <source>
        <dbReference type="EMBL" id="GAA4342820.1"/>
    </source>
</evidence>
<feature type="signal peptide" evidence="3">
    <location>
        <begin position="1"/>
        <end position="20"/>
    </location>
</feature>
<evidence type="ECO:0000256" key="1">
    <source>
        <dbReference type="ARBA" id="ARBA00022729"/>
    </source>
</evidence>
<feature type="domain" description="LTD" evidence="4">
    <location>
        <begin position="314"/>
        <end position="428"/>
    </location>
</feature>
<dbReference type="RefSeq" id="WP_345257976.1">
    <property type="nucleotide sequence ID" value="NZ_BAABGY010000016.1"/>
</dbReference>
<evidence type="ECO:0000256" key="3">
    <source>
        <dbReference type="SAM" id="SignalP"/>
    </source>
</evidence>
<proteinExistence type="predicted"/>
<organism evidence="5 6">
    <name type="scientific">Flaviaesturariibacter amylovorans</name>
    <dbReference type="NCBI Taxonomy" id="1084520"/>
    <lineage>
        <taxon>Bacteria</taxon>
        <taxon>Pseudomonadati</taxon>
        <taxon>Bacteroidota</taxon>
        <taxon>Chitinophagia</taxon>
        <taxon>Chitinophagales</taxon>
        <taxon>Chitinophagaceae</taxon>
        <taxon>Flaviaestuariibacter</taxon>
    </lineage>
</organism>
<feature type="region of interest" description="Disordered" evidence="2">
    <location>
        <begin position="722"/>
        <end position="755"/>
    </location>
</feature>
<dbReference type="EMBL" id="BAABGY010000016">
    <property type="protein sequence ID" value="GAA4342820.1"/>
    <property type="molecule type" value="Genomic_DNA"/>
</dbReference>
<dbReference type="Pfam" id="PF00932">
    <property type="entry name" value="LTD"/>
    <property type="match status" value="1"/>
</dbReference>
<dbReference type="InterPro" id="IPR014755">
    <property type="entry name" value="Cu-Rt/internalin_Ig-like"/>
</dbReference>
<reference evidence="6" key="1">
    <citation type="journal article" date="2019" name="Int. J. Syst. Evol. Microbiol.">
        <title>The Global Catalogue of Microorganisms (GCM) 10K type strain sequencing project: providing services to taxonomists for standard genome sequencing and annotation.</title>
        <authorList>
            <consortium name="The Broad Institute Genomics Platform"/>
            <consortium name="The Broad Institute Genome Sequencing Center for Infectious Disease"/>
            <person name="Wu L."/>
            <person name="Ma J."/>
        </authorList>
    </citation>
    <scope>NUCLEOTIDE SEQUENCE [LARGE SCALE GENOMIC DNA]</scope>
    <source>
        <strain evidence="6">JCM 17919</strain>
    </source>
</reference>
<name>A0ABP8HQQ6_9BACT</name>
<feature type="region of interest" description="Disordered" evidence="2">
    <location>
        <begin position="454"/>
        <end position="473"/>
    </location>
</feature>
<dbReference type="InterPro" id="IPR032812">
    <property type="entry name" value="SbsA_Ig"/>
</dbReference>
<keyword evidence="1 3" id="KW-0732">Signal</keyword>
<dbReference type="Gene3D" id="2.60.40.4070">
    <property type="match status" value="1"/>
</dbReference>
<accession>A0ABP8HQQ6</accession>
<evidence type="ECO:0000313" key="6">
    <source>
        <dbReference type="Proteomes" id="UP001501725"/>
    </source>
</evidence>